<organism evidence="1 2">
    <name type="scientific">Mycobacterium talmoniae</name>
    <dbReference type="NCBI Taxonomy" id="1858794"/>
    <lineage>
        <taxon>Bacteria</taxon>
        <taxon>Bacillati</taxon>
        <taxon>Actinomycetota</taxon>
        <taxon>Actinomycetes</taxon>
        <taxon>Mycobacteriales</taxon>
        <taxon>Mycobacteriaceae</taxon>
        <taxon>Mycobacterium</taxon>
    </lineage>
</organism>
<dbReference type="EMBL" id="PPEA01000797">
    <property type="protein sequence ID" value="PQM44459.1"/>
    <property type="molecule type" value="Genomic_DNA"/>
</dbReference>
<dbReference type="AlphaFoldDB" id="A0A2S8BCT5"/>
<reference evidence="1 2" key="1">
    <citation type="journal article" date="2017" name="Int. J. Syst. Evol. Microbiol.">
        <title>Mycobacterium talmoniae sp. nov., a slowly growing mycobacterium isolated from human respiratory samples.</title>
        <authorList>
            <person name="Davidson R.M."/>
            <person name="DeGroote M.A."/>
            <person name="Marola J.L."/>
            <person name="Buss S."/>
            <person name="Jones V."/>
            <person name="McNeil M.R."/>
            <person name="Freifeld A.G."/>
            <person name="Elaine Epperson L."/>
            <person name="Hasan N.A."/>
            <person name="Jackson M."/>
            <person name="Iwen P.C."/>
            <person name="Salfinger M."/>
            <person name="Strong M."/>
        </authorList>
    </citation>
    <scope>NUCLEOTIDE SEQUENCE [LARGE SCALE GENOMIC DNA]</scope>
    <source>
        <strain evidence="1 2">ATCC BAA-2683</strain>
    </source>
</reference>
<name>A0A2S8BCT5_9MYCO</name>
<evidence type="ECO:0000313" key="2">
    <source>
        <dbReference type="Proteomes" id="UP000238296"/>
    </source>
</evidence>
<gene>
    <name evidence="1" type="ORF">C1Y40_05380</name>
</gene>
<dbReference type="Proteomes" id="UP000238296">
    <property type="component" value="Unassembled WGS sequence"/>
</dbReference>
<comment type="caution">
    <text evidence="1">The sequence shown here is derived from an EMBL/GenBank/DDBJ whole genome shotgun (WGS) entry which is preliminary data.</text>
</comment>
<sequence length="228" mass="24131">MHGKLRAPRTEIGESCGSLQYMPSGVSMVVVSAGDRRCEAGVKPTVQGFGSPMVRLKSPCGNPVALFLGTPNDCCCAMYPGSSTISCSTAGLYTISTWLTVVMFASRIGRVGLIPLSRPDTSSAKPGKRCSTVRICGSLATSWSLIPARLCAQVRMAAVLWAWESSSGPLSLIRVRSRSDTRLASPLMVAVESSSDCRSNPAPLKARKVSSSRSLIFCFGMVSSSALR</sequence>
<evidence type="ECO:0000313" key="1">
    <source>
        <dbReference type="EMBL" id="PQM44459.1"/>
    </source>
</evidence>
<protein>
    <submittedName>
        <fullName evidence="1">Uncharacterized protein</fullName>
    </submittedName>
</protein>
<proteinExistence type="predicted"/>
<accession>A0A2S8BCT5</accession>